<accession>A0A4R7V360</accession>
<evidence type="ECO:0008006" key="3">
    <source>
        <dbReference type="Google" id="ProtNLM"/>
    </source>
</evidence>
<proteinExistence type="predicted"/>
<dbReference type="RefSeq" id="WP_133907461.1">
    <property type="nucleotide sequence ID" value="NZ_SOCP01000018.1"/>
</dbReference>
<evidence type="ECO:0000313" key="1">
    <source>
        <dbReference type="EMBL" id="TDV42275.1"/>
    </source>
</evidence>
<name>A0A4R7V360_9PSEU</name>
<gene>
    <name evidence="1" type="ORF">CLV71_118145</name>
</gene>
<dbReference type="OrthoDB" id="342444at2"/>
<evidence type="ECO:0000313" key="2">
    <source>
        <dbReference type="Proteomes" id="UP000294927"/>
    </source>
</evidence>
<dbReference type="Proteomes" id="UP000294927">
    <property type="component" value="Unassembled WGS sequence"/>
</dbReference>
<reference evidence="1 2" key="1">
    <citation type="submission" date="2019-03" db="EMBL/GenBank/DDBJ databases">
        <title>Genomic Encyclopedia of Archaeal and Bacterial Type Strains, Phase II (KMG-II): from individual species to whole genera.</title>
        <authorList>
            <person name="Goeker M."/>
        </authorList>
    </citation>
    <scope>NUCLEOTIDE SEQUENCE [LARGE SCALE GENOMIC DNA]</scope>
    <source>
        <strain evidence="1 2">DSM 45499</strain>
    </source>
</reference>
<comment type="caution">
    <text evidence="1">The sequence shown here is derived from an EMBL/GenBank/DDBJ whole genome shotgun (WGS) entry which is preliminary data.</text>
</comment>
<dbReference type="AlphaFoldDB" id="A0A4R7V360"/>
<dbReference type="Gene3D" id="3.40.630.30">
    <property type="match status" value="1"/>
</dbReference>
<sequence length="252" mass="27764">MSVATNLRVASLAERPDLANAMLTMEATWPAYVRAEPLLVNWAFERHAEHQLVVLDGDGDDERVIARAASVPFAWDGDLDSLPDTGWDEVLRQSMLDTYAGRELTAVCALEIAIVPGLQARNLSARTLVALNDNARRLGFADLMAPVRPSNKHAEPEVPITEYITRTRPDGLPADAWLRVHVREGGRIVKICPASMAIAGSLAQWREWTGLPFDEDGPVAVPGALTPVEVSVAHDRAVYIEPNVWIRHRLNK</sequence>
<keyword evidence="2" id="KW-1185">Reference proteome</keyword>
<protein>
    <recommendedName>
        <fullName evidence="3">N-acetyltransferase</fullName>
    </recommendedName>
</protein>
<organism evidence="1 2">
    <name type="scientific">Actinophytocola oryzae</name>
    <dbReference type="NCBI Taxonomy" id="502181"/>
    <lineage>
        <taxon>Bacteria</taxon>
        <taxon>Bacillati</taxon>
        <taxon>Actinomycetota</taxon>
        <taxon>Actinomycetes</taxon>
        <taxon>Pseudonocardiales</taxon>
        <taxon>Pseudonocardiaceae</taxon>
    </lineage>
</organism>
<dbReference type="EMBL" id="SOCP01000018">
    <property type="protein sequence ID" value="TDV42275.1"/>
    <property type="molecule type" value="Genomic_DNA"/>
</dbReference>